<evidence type="ECO:0000313" key="2">
    <source>
        <dbReference type="EMBL" id="GAA2619390.1"/>
    </source>
</evidence>
<name>A0ABP6CJS9_9ACTN</name>
<sequence>MVPRFRPAMGDPFGGGDVHLRSRDRRAPVCADAPRAAGCTRSTAKERAGRTFALGSPAGRANVKTLRQNQRRTSVKTFPHRLREIAAKHLPPAPRYAKPQVRNVACTCSTLHAVNL</sequence>
<protein>
    <submittedName>
        <fullName evidence="2">Uncharacterized protein</fullName>
    </submittedName>
</protein>
<comment type="caution">
    <text evidence="2">The sequence shown here is derived from an EMBL/GenBank/DDBJ whole genome shotgun (WGS) entry which is preliminary data.</text>
</comment>
<evidence type="ECO:0000313" key="3">
    <source>
        <dbReference type="Proteomes" id="UP001500151"/>
    </source>
</evidence>
<feature type="region of interest" description="Disordered" evidence="1">
    <location>
        <begin position="1"/>
        <end position="20"/>
    </location>
</feature>
<keyword evidence="3" id="KW-1185">Reference proteome</keyword>
<proteinExistence type="predicted"/>
<dbReference type="Proteomes" id="UP001500151">
    <property type="component" value="Unassembled WGS sequence"/>
</dbReference>
<evidence type="ECO:0000256" key="1">
    <source>
        <dbReference type="SAM" id="MobiDB-lite"/>
    </source>
</evidence>
<reference evidence="3" key="1">
    <citation type="journal article" date="2019" name="Int. J. Syst. Evol. Microbiol.">
        <title>The Global Catalogue of Microorganisms (GCM) 10K type strain sequencing project: providing services to taxonomists for standard genome sequencing and annotation.</title>
        <authorList>
            <consortium name="The Broad Institute Genomics Platform"/>
            <consortium name="The Broad Institute Genome Sequencing Center for Infectious Disease"/>
            <person name="Wu L."/>
            <person name="Ma J."/>
        </authorList>
    </citation>
    <scope>NUCLEOTIDE SEQUENCE [LARGE SCALE GENOMIC DNA]</scope>
    <source>
        <strain evidence="3">JCM 4524</strain>
    </source>
</reference>
<accession>A0ABP6CJS9</accession>
<dbReference type="EMBL" id="BAAASJ010000002">
    <property type="protein sequence ID" value="GAA2619390.1"/>
    <property type="molecule type" value="Genomic_DNA"/>
</dbReference>
<gene>
    <name evidence="2" type="ORF">GCM10010307_01920</name>
</gene>
<organism evidence="2 3">
    <name type="scientific">Streptomyces vastus</name>
    <dbReference type="NCBI Taxonomy" id="285451"/>
    <lineage>
        <taxon>Bacteria</taxon>
        <taxon>Bacillati</taxon>
        <taxon>Actinomycetota</taxon>
        <taxon>Actinomycetes</taxon>
        <taxon>Kitasatosporales</taxon>
        <taxon>Streptomycetaceae</taxon>
        <taxon>Streptomyces</taxon>
    </lineage>
</organism>